<organism evidence="1 2">
    <name type="scientific">Lasiodiplodia mahajangana</name>
    <dbReference type="NCBI Taxonomy" id="1108764"/>
    <lineage>
        <taxon>Eukaryota</taxon>
        <taxon>Fungi</taxon>
        <taxon>Dikarya</taxon>
        <taxon>Ascomycota</taxon>
        <taxon>Pezizomycotina</taxon>
        <taxon>Dothideomycetes</taxon>
        <taxon>Dothideomycetes incertae sedis</taxon>
        <taxon>Botryosphaeriales</taxon>
        <taxon>Botryosphaeriaceae</taxon>
        <taxon>Lasiodiplodia</taxon>
    </lineage>
</organism>
<dbReference type="EMBL" id="JAPUUL010003278">
    <property type="protein sequence ID" value="KAJ8123791.1"/>
    <property type="molecule type" value="Genomic_DNA"/>
</dbReference>
<sequence>MPLGFLIGPIFVFAVAVAVASRYEGAGGTVARTNNRQCRVIPGDASWPSESTWAGLNGTVHGKLIATIPIAAPCHTSVLGQPNALFNEGVCDTLRDNWFFPETHLPSSSSPMAYPFSGNSCNPFLDGSTPCTIGYHPVYTINATCTQDFKTAIRFATDHNIRLVIRNTGHDYLVHPASPVQEQAVRWPRDQGGCGR</sequence>
<comment type="caution">
    <text evidence="1">The sequence shown here is derived from an EMBL/GenBank/DDBJ whole genome shotgun (WGS) entry which is preliminary data.</text>
</comment>
<gene>
    <name evidence="1" type="ORF">O1611_g9513</name>
</gene>
<proteinExistence type="predicted"/>
<accession>A0ACC2J8M4</accession>
<keyword evidence="2" id="KW-1185">Reference proteome</keyword>
<protein>
    <submittedName>
        <fullName evidence="1">Uncharacterized protein</fullName>
    </submittedName>
</protein>
<reference evidence="1" key="1">
    <citation type="submission" date="2022-12" db="EMBL/GenBank/DDBJ databases">
        <title>Genome Sequence of Lasiodiplodia mahajangana.</title>
        <authorList>
            <person name="Buettner E."/>
        </authorList>
    </citation>
    <scope>NUCLEOTIDE SEQUENCE</scope>
    <source>
        <strain evidence="1">VT137</strain>
    </source>
</reference>
<name>A0ACC2J8M4_9PEZI</name>
<evidence type="ECO:0000313" key="2">
    <source>
        <dbReference type="Proteomes" id="UP001153332"/>
    </source>
</evidence>
<evidence type="ECO:0000313" key="1">
    <source>
        <dbReference type="EMBL" id="KAJ8123791.1"/>
    </source>
</evidence>
<dbReference type="Proteomes" id="UP001153332">
    <property type="component" value="Unassembled WGS sequence"/>
</dbReference>